<sequence length="462" mass="52537">MKTNLFVLSLLLLIFSCKGINPEKPKYDGEPTVLPDAISKVNIPLEIPLDYIEKNLNSELAQMLYAEKGLNIGNGLLADLEVNRTGDISLIAAGQNKLEIELPLKLQGKINIEKKIFGQRISTAVPFDEGIIPRVSFIPEIGRNWDIGISNVNIESWGRSLKYNLLGYEVDLGPMLKEHVEKMLDEQLTGNNLSRISFKDMMQKTWEAYGRPVKFEQDGFDAYVYTVPHKIKVKERFTTDQKLQLIIGIEGEVFTQIGSEPDITLSNLPNLYYNDDSRNFIDITLPLSIPYKDLDKYLNEMLANQTFKMDNKTDLTPKSFQTQSFGEKALVKVDFLVTRNGKKNIAGNVYLVGKPTYDPLREAIVFEEIDFDLNTKNILASSASWMKQGAVLEEIKKYASYPIGDMIREARLELQQQGYIETDYASFRVKRPALDVEGIYTTEEDIRLYLRSTGEVDVKLKD</sequence>
<protein>
    <submittedName>
        <fullName evidence="1">DUF4403 family protein</fullName>
    </submittedName>
</protein>
<reference evidence="1 2" key="1">
    <citation type="submission" date="2020-09" db="EMBL/GenBank/DDBJ databases">
        <title>Echinicola sp. CAU 1574 isolated from sand of Sido Beach.</title>
        <authorList>
            <person name="Kim W."/>
        </authorList>
    </citation>
    <scope>NUCLEOTIDE SEQUENCE [LARGE SCALE GENOMIC DNA]</scope>
    <source>
        <strain evidence="1 2">CAU 1574</strain>
    </source>
</reference>
<accession>A0ABR9ALD3</accession>
<dbReference type="RefSeq" id="WP_192010490.1">
    <property type="nucleotide sequence ID" value="NZ_JACYTQ010000004.1"/>
</dbReference>
<name>A0ABR9ALD3_9BACT</name>
<dbReference type="InterPro" id="IPR025515">
    <property type="entry name" value="DUF4403"/>
</dbReference>
<evidence type="ECO:0000313" key="2">
    <source>
        <dbReference type="Proteomes" id="UP000647133"/>
    </source>
</evidence>
<keyword evidence="2" id="KW-1185">Reference proteome</keyword>
<organism evidence="1 2">
    <name type="scientific">Echinicola arenosa</name>
    <dbReference type="NCBI Taxonomy" id="2774144"/>
    <lineage>
        <taxon>Bacteria</taxon>
        <taxon>Pseudomonadati</taxon>
        <taxon>Bacteroidota</taxon>
        <taxon>Cytophagia</taxon>
        <taxon>Cytophagales</taxon>
        <taxon>Cyclobacteriaceae</taxon>
        <taxon>Echinicola</taxon>
    </lineage>
</organism>
<gene>
    <name evidence="1" type="ORF">IFO69_12650</name>
</gene>
<dbReference type="Proteomes" id="UP000647133">
    <property type="component" value="Unassembled WGS sequence"/>
</dbReference>
<dbReference type="Pfam" id="PF14356">
    <property type="entry name" value="DUF4403"/>
    <property type="match status" value="1"/>
</dbReference>
<dbReference type="PROSITE" id="PS51257">
    <property type="entry name" value="PROKAR_LIPOPROTEIN"/>
    <property type="match status" value="1"/>
</dbReference>
<evidence type="ECO:0000313" key="1">
    <source>
        <dbReference type="EMBL" id="MBD8489597.1"/>
    </source>
</evidence>
<proteinExistence type="predicted"/>
<comment type="caution">
    <text evidence="1">The sequence shown here is derived from an EMBL/GenBank/DDBJ whole genome shotgun (WGS) entry which is preliminary data.</text>
</comment>
<dbReference type="EMBL" id="JACYTQ010000004">
    <property type="protein sequence ID" value="MBD8489597.1"/>
    <property type="molecule type" value="Genomic_DNA"/>
</dbReference>